<proteinExistence type="predicted"/>
<accession>A0A0D2PN49</accession>
<protein>
    <submittedName>
        <fullName evidence="1">Uncharacterized protein</fullName>
    </submittedName>
</protein>
<dbReference type="Proteomes" id="UP000054270">
    <property type="component" value="Unassembled WGS sequence"/>
</dbReference>
<keyword evidence="2" id="KW-1185">Reference proteome</keyword>
<organism evidence="1 2">
    <name type="scientific">Hypholoma sublateritium (strain FD-334 SS-4)</name>
    <dbReference type="NCBI Taxonomy" id="945553"/>
    <lineage>
        <taxon>Eukaryota</taxon>
        <taxon>Fungi</taxon>
        <taxon>Dikarya</taxon>
        <taxon>Basidiomycota</taxon>
        <taxon>Agaricomycotina</taxon>
        <taxon>Agaricomycetes</taxon>
        <taxon>Agaricomycetidae</taxon>
        <taxon>Agaricales</taxon>
        <taxon>Agaricineae</taxon>
        <taxon>Strophariaceae</taxon>
        <taxon>Hypholoma</taxon>
    </lineage>
</organism>
<dbReference type="AlphaFoldDB" id="A0A0D2PN49"/>
<evidence type="ECO:0000313" key="2">
    <source>
        <dbReference type="Proteomes" id="UP000054270"/>
    </source>
</evidence>
<sequence>MLNILTSDFEKTCSEVGRSRLPLAFYSGYYRHPQGTFPCFLAQRSVIDWYYEPLHIDTHFKMFSQDARVHRHQFQIHI</sequence>
<gene>
    <name evidence="1" type="ORF">HYPSUDRAFT_42151</name>
</gene>
<name>A0A0D2PN49_HYPSF</name>
<dbReference type="EMBL" id="KN817559">
    <property type="protein sequence ID" value="KJA21300.1"/>
    <property type="molecule type" value="Genomic_DNA"/>
</dbReference>
<evidence type="ECO:0000313" key="1">
    <source>
        <dbReference type="EMBL" id="KJA21300.1"/>
    </source>
</evidence>
<reference evidence="2" key="1">
    <citation type="submission" date="2014-04" db="EMBL/GenBank/DDBJ databases">
        <title>Evolutionary Origins and Diversification of the Mycorrhizal Mutualists.</title>
        <authorList>
            <consortium name="DOE Joint Genome Institute"/>
            <consortium name="Mycorrhizal Genomics Consortium"/>
            <person name="Kohler A."/>
            <person name="Kuo A."/>
            <person name="Nagy L.G."/>
            <person name="Floudas D."/>
            <person name="Copeland A."/>
            <person name="Barry K.W."/>
            <person name="Cichocki N."/>
            <person name="Veneault-Fourrey C."/>
            <person name="LaButti K."/>
            <person name="Lindquist E.A."/>
            <person name="Lipzen A."/>
            <person name="Lundell T."/>
            <person name="Morin E."/>
            <person name="Murat C."/>
            <person name="Riley R."/>
            <person name="Ohm R."/>
            <person name="Sun H."/>
            <person name="Tunlid A."/>
            <person name="Henrissat B."/>
            <person name="Grigoriev I.V."/>
            <person name="Hibbett D.S."/>
            <person name="Martin F."/>
        </authorList>
    </citation>
    <scope>NUCLEOTIDE SEQUENCE [LARGE SCALE GENOMIC DNA]</scope>
    <source>
        <strain evidence="2">FD-334 SS-4</strain>
    </source>
</reference>